<dbReference type="AlphaFoldDB" id="A0A285NGQ9"/>
<evidence type="ECO:0000313" key="1">
    <source>
        <dbReference type="EMBL" id="SNZ08167.1"/>
    </source>
</evidence>
<proteinExistence type="predicted"/>
<sequence>MFRIVSVFLSCSRPCLRSLGRERIFKAIPEDRLPLGRDHSMLVDPGFISQSKILLVTDARPHPSDICSYLSDDDGGKCMERFV</sequence>
<organism evidence="1 2">
    <name type="scientific">Cohaesibacter gelatinilyticus</name>
    <dbReference type="NCBI Taxonomy" id="372072"/>
    <lineage>
        <taxon>Bacteria</taxon>
        <taxon>Pseudomonadati</taxon>
        <taxon>Pseudomonadota</taxon>
        <taxon>Alphaproteobacteria</taxon>
        <taxon>Hyphomicrobiales</taxon>
        <taxon>Cohaesibacteraceae</taxon>
    </lineage>
</organism>
<name>A0A285NGQ9_9HYPH</name>
<evidence type="ECO:0000313" key="2">
    <source>
        <dbReference type="Proteomes" id="UP000219439"/>
    </source>
</evidence>
<reference evidence="1 2" key="1">
    <citation type="submission" date="2017-09" db="EMBL/GenBank/DDBJ databases">
        <authorList>
            <person name="Ehlers B."/>
            <person name="Leendertz F.H."/>
        </authorList>
    </citation>
    <scope>NUCLEOTIDE SEQUENCE [LARGE SCALE GENOMIC DNA]</scope>
    <source>
        <strain evidence="1 2">DSM 18289</strain>
    </source>
</reference>
<keyword evidence="2" id="KW-1185">Reference proteome</keyword>
<protein>
    <submittedName>
        <fullName evidence="1">Uncharacterized protein</fullName>
    </submittedName>
</protein>
<gene>
    <name evidence="1" type="ORF">SAMN06265368_1487</name>
</gene>
<dbReference type="Proteomes" id="UP000219439">
    <property type="component" value="Unassembled WGS sequence"/>
</dbReference>
<accession>A0A285NGQ9</accession>
<dbReference type="EMBL" id="OBEL01000001">
    <property type="protein sequence ID" value="SNZ08167.1"/>
    <property type="molecule type" value="Genomic_DNA"/>
</dbReference>